<evidence type="ECO:0000256" key="2">
    <source>
        <dbReference type="ARBA" id="ARBA00022670"/>
    </source>
</evidence>
<dbReference type="Pfam" id="PF02902">
    <property type="entry name" value="Peptidase_C48"/>
    <property type="match status" value="1"/>
</dbReference>
<keyword evidence="2" id="KW-0645">Protease</keyword>
<dbReference type="GO" id="GO:0006508">
    <property type="term" value="P:proteolysis"/>
    <property type="evidence" value="ECO:0007669"/>
    <property type="project" value="UniProtKB-KW"/>
</dbReference>
<accession>A0A7J6I5Q0</accession>
<feature type="compositionally biased region" description="Basic and acidic residues" evidence="5">
    <location>
        <begin position="277"/>
        <end position="288"/>
    </location>
</feature>
<dbReference type="PANTHER" id="PTHR33022">
    <property type="entry name" value="DUF1985 DOMAIN-CONTAINING PROTEIN"/>
    <property type="match status" value="1"/>
</dbReference>
<dbReference type="AlphaFoldDB" id="A0A7J6I5Q0"/>
<comment type="similarity">
    <text evidence="1">Belongs to the peptidase C48 family.</text>
</comment>
<feature type="region of interest" description="Disordered" evidence="5">
    <location>
        <begin position="207"/>
        <end position="329"/>
    </location>
</feature>
<evidence type="ECO:0000256" key="5">
    <source>
        <dbReference type="SAM" id="MobiDB-lite"/>
    </source>
</evidence>
<proteinExistence type="inferred from homology"/>
<feature type="compositionally biased region" description="Polar residues" evidence="5">
    <location>
        <begin position="319"/>
        <end position="329"/>
    </location>
</feature>
<protein>
    <recommendedName>
        <fullName evidence="6">Ubiquitin-like protease family profile domain-containing protein</fullName>
    </recommendedName>
</protein>
<evidence type="ECO:0000256" key="3">
    <source>
        <dbReference type="ARBA" id="ARBA00022801"/>
    </source>
</evidence>
<feature type="compositionally biased region" description="Acidic residues" evidence="5">
    <location>
        <begin position="228"/>
        <end position="244"/>
    </location>
</feature>
<keyword evidence="3" id="KW-0378">Hydrolase</keyword>
<feature type="coiled-coil region" evidence="4">
    <location>
        <begin position="29"/>
        <end position="56"/>
    </location>
</feature>
<keyword evidence="8" id="KW-1185">Reference proteome</keyword>
<evidence type="ECO:0000313" key="7">
    <source>
        <dbReference type="EMBL" id="KAF4402359.1"/>
    </source>
</evidence>
<feature type="compositionally biased region" description="Acidic residues" evidence="5">
    <location>
        <begin position="256"/>
        <end position="268"/>
    </location>
</feature>
<evidence type="ECO:0000259" key="6">
    <source>
        <dbReference type="Pfam" id="PF02902"/>
    </source>
</evidence>
<comment type="caution">
    <text evidence="7">The sequence shown here is derived from an EMBL/GenBank/DDBJ whole genome shotgun (WGS) entry which is preliminary data.</text>
</comment>
<dbReference type="InterPro" id="IPR003653">
    <property type="entry name" value="Peptidase_C48_C"/>
</dbReference>
<dbReference type="SUPFAM" id="SSF54001">
    <property type="entry name" value="Cysteine proteinases"/>
    <property type="match status" value="1"/>
</dbReference>
<feature type="domain" description="Ubiquitin-like protease family profile" evidence="6">
    <location>
        <begin position="372"/>
        <end position="488"/>
    </location>
</feature>
<evidence type="ECO:0000313" key="8">
    <source>
        <dbReference type="Proteomes" id="UP000583929"/>
    </source>
</evidence>
<dbReference type="Proteomes" id="UP000583929">
    <property type="component" value="Unassembled WGS sequence"/>
</dbReference>
<evidence type="ECO:0000256" key="4">
    <source>
        <dbReference type="SAM" id="Coils"/>
    </source>
</evidence>
<dbReference type="Gene3D" id="3.40.395.10">
    <property type="entry name" value="Adenoviral Proteinase, Chain A"/>
    <property type="match status" value="1"/>
</dbReference>
<feature type="compositionally biased region" description="Basic and acidic residues" evidence="5">
    <location>
        <begin position="245"/>
        <end position="255"/>
    </location>
</feature>
<feature type="compositionally biased region" description="Polar residues" evidence="5">
    <location>
        <begin position="207"/>
        <end position="220"/>
    </location>
</feature>
<dbReference type="PANTHER" id="PTHR33022:SF21">
    <property type="entry name" value="UBIQUITIN-LIKE PROTEASE FAMILY PROFILE DOMAIN-CONTAINING PROTEIN"/>
    <property type="match status" value="1"/>
</dbReference>
<evidence type="ECO:0000256" key="1">
    <source>
        <dbReference type="ARBA" id="ARBA00005234"/>
    </source>
</evidence>
<reference evidence="7 8" key="1">
    <citation type="journal article" date="2020" name="bioRxiv">
        <title>Sequence and annotation of 42 cannabis genomes reveals extensive copy number variation in cannabinoid synthesis and pathogen resistance genes.</title>
        <authorList>
            <person name="Mckernan K.J."/>
            <person name="Helbert Y."/>
            <person name="Kane L.T."/>
            <person name="Ebling H."/>
            <person name="Zhang L."/>
            <person name="Liu B."/>
            <person name="Eaton Z."/>
            <person name="Mclaughlin S."/>
            <person name="Kingan S."/>
            <person name="Baybayan P."/>
            <person name="Concepcion G."/>
            <person name="Jordan M."/>
            <person name="Riva A."/>
            <person name="Barbazuk W."/>
            <person name="Harkins T."/>
        </authorList>
    </citation>
    <scope>NUCLEOTIDE SEQUENCE [LARGE SCALE GENOMIC DNA]</scope>
    <source>
        <strain evidence="8">cv. Jamaican Lion 4</strain>
        <tissue evidence="7">Leaf</tissue>
    </source>
</reference>
<dbReference type="EMBL" id="JAATIQ010000008">
    <property type="protein sequence ID" value="KAF4402359.1"/>
    <property type="molecule type" value="Genomic_DNA"/>
</dbReference>
<sequence>MSSSTFGKHTLKDTTIIHVPTKKQCSCFHDTGRKTMEELRAELLRLTEELSSSKETVEHLCSLVSLLQGDVSSWRSKLVAIEKWRDDRISDELKNILSHLNEVFKNNFHLKLRNITPTSVERVSLSLNDFFSGETTPDAVKFKIKGGSKSIGQPGLMGASSSSAHENVSRVEFEELKKSLSVVVSQKGILMKSVAEMNKKLDILIESSQGGHTHNGSQSEDALRSSENEDDEDSTSEEDEDDKNEDDKGDEHHEDDTDDDDDDDDDLDGAGIGASQDEAHMGDVRNDEGVVVPEVVSRDDDTGKVDDAKKSDPVEPVSQIKQSEQSQGVEENIDVDATIASAVKAVENLIGSSTHVPTSVETSEKTDLEMDHWICGRLNIAERRIYLYNSLRSGRYMTAAKEACKPFSVILPYYFSMLDFKGLRNEAKFSTMEPFPIVAVDGLPEQVTADCGVFVASFAKSFIDGKPIPSFGFDVEIHRDRLAVLFYHYGMKKQLENIESESEAPPNLPKNLKIQVNKRHKARIQIFFPLLEDGVYLYQDSARDHIISGQDLPLRCHYEGNDFEIDYRSLSGAINGWKEWSTSVSTRFKAPLKSVSILSSMWVRLSLKTIQVEFNFRSYLTNIDAYFTLDMYDGSMVPLTSEVRSNLNISRGGLTEGEDLTTETGAHITSQETQPVDPPRHGLVGERHVPSRSIPADMMSTFLEGDQSVLDDACWGSNLSEKGAKTHTNHKLQRLPCSTNSSHDGAISGSIQTAIPVGPIPTIASFGTGGFLDFSKTSNLFSQDEEDISSRTPTMANIGQNAHKAYPSAPTINPLVIEHTQVESEYGKDLTTLVGLDSECLAPPGPYTSRFCSLYASLDKDFISLFENLSPIKKKRIDETGWLCVREENREQ</sequence>
<feature type="compositionally biased region" description="Basic and acidic residues" evidence="5">
    <location>
        <begin position="296"/>
        <end position="313"/>
    </location>
</feature>
<gene>
    <name evidence="7" type="ORF">G4B88_003280</name>
</gene>
<keyword evidence="4" id="KW-0175">Coiled coil</keyword>
<dbReference type="GO" id="GO:0008234">
    <property type="term" value="F:cysteine-type peptidase activity"/>
    <property type="evidence" value="ECO:0007669"/>
    <property type="project" value="InterPro"/>
</dbReference>
<name>A0A7J6I5Q0_CANSA</name>
<dbReference type="InterPro" id="IPR038765">
    <property type="entry name" value="Papain-like_cys_pep_sf"/>
</dbReference>
<organism evidence="7 8">
    <name type="scientific">Cannabis sativa</name>
    <name type="common">Hemp</name>
    <name type="synonym">Marijuana</name>
    <dbReference type="NCBI Taxonomy" id="3483"/>
    <lineage>
        <taxon>Eukaryota</taxon>
        <taxon>Viridiplantae</taxon>
        <taxon>Streptophyta</taxon>
        <taxon>Embryophyta</taxon>
        <taxon>Tracheophyta</taxon>
        <taxon>Spermatophyta</taxon>
        <taxon>Magnoliopsida</taxon>
        <taxon>eudicotyledons</taxon>
        <taxon>Gunneridae</taxon>
        <taxon>Pentapetalae</taxon>
        <taxon>rosids</taxon>
        <taxon>fabids</taxon>
        <taxon>Rosales</taxon>
        <taxon>Cannabaceae</taxon>
        <taxon>Cannabis</taxon>
    </lineage>
</organism>